<protein>
    <submittedName>
        <fullName evidence="11">Exportin</fullName>
    </submittedName>
</protein>
<dbReference type="InterPro" id="IPR044189">
    <property type="entry name" value="XPO4/7-like"/>
</dbReference>
<dbReference type="SUPFAM" id="SSF48371">
    <property type="entry name" value="ARM repeat"/>
    <property type="match status" value="1"/>
</dbReference>
<evidence type="ECO:0000313" key="12">
    <source>
        <dbReference type="Proteomes" id="UP001146793"/>
    </source>
</evidence>
<dbReference type="EMBL" id="JANTQA010000040">
    <property type="protein sequence ID" value="KAJ3435462.1"/>
    <property type="molecule type" value="Genomic_DNA"/>
</dbReference>
<organism evidence="11 12">
    <name type="scientific">Anaeramoeba flamelloides</name>
    <dbReference type="NCBI Taxonomy" id="1746091"/>
    <lineage>
        <taxon>Eukaryota</taxon>
        <taxon>Metamonada</taxon>
        <taxon>Anaeramoebidae</taxon>
        <taxon>Anaeramoeba</taxon>
    </lineage>
</organism>
<evidence type="ECO:0000256" key="6">
    <source>
        <dbReference type="ARBA" id="ARBA00022927"/>
    </source>
</evidence>
<feature type="region of interest" description="Disordered" evidence="8">
    <location>
        <begin position="442"/>
        <end position="464"/>
    </location>
</feature>
<feature type="domain" description="Importin N-terminal" evidence="9">
    <location>
        <begin position="28"/>
        <end position="91"/>
    </location>
</feature>
<dbReference type="InterPro" id="IPR011989">
    <property type="entry name" value="ARM-like"/>
</dbReference>
<feature type="domain" description="Exportin-7/Ran-binding protein 17 TPR repeats" evidence="10">
    <location>
        <begin position="638"/>
        <end position="789"/>
    </location>
</feature>
<name>A0AAV7Z097_9EUKA</name>
<dbReference type="InterPro" id="IPR001494">
    <property type="entry name" value="Importin-beta_N"/>
</dbReference>
<keyword evidence="6" id="KW-0653">Protein transport</keyword>
<evidence type="ECO:0000259" key="10">
    <source>
        <dbReference type="Pfam" id="PF25795"/>
    </source>
</evidence>
<comment type="caution">
    <text evidence="11">The sequence shown here is derived from an EMBL/GenBank/DDBJ whole genome shotgun (WGS) entry which is preliminary data.</text>
</comment>
<dbReference type="Proteomes" id="UP001146793">
    <property type="component" value="Unassembled WGS sequence"/>
</dbReference>
<keyword evidence="4" id="KW-0813">Transport</keyword>
<dbReference type="GO" id="GO:0005049">
    <property type="term" value="F:nuclear export signal receptor activity"/>
    <property type="evidence" value="ECO:0007669"/>
    <property type="project" value="InterPro"/>
</dbReference>
<evidence type="ECO:0000256" key="5">
    <source>
        <dbReference type="ARBA" id="ARBA00022490"/>
    </source>
</evidence>
<feature type="compositionally biased region" description="Low complexity" evidence="8">
    <location>
        <begin position="452"/>
        <end position="464"/>
    </location>
</feature>
<dbReference type="Gene3D" id="1.25.10.10">
    <property type="entry name" value="Leucine-rich Repeat Variant"/>
    <property type="match status" value="1"/>
</dbReference>
<dbReference type="Pfam" id="PF03810">
    <property type="entry name" value="IBN_N"/>
    <property type="match status" value="1"/>
</dbReference>
<dbReference type="PANTHER" id="PTHR12596">
    <property type="entry name" value="EXPORTIN 4,7-RELATED"/>
    <property type="match status" value="1"/>
</dbReference>
<dbReference type="GO" id="GO:0005737">
    <property type="term" value="C:cytoplasm"/>
    <property type="evidence" value="ECO:0007669"/>
    <property type="project" value="UniProtKB-SubCell"/>
</dbReference>
<dbReference type="GO" id="GO:0006611">
    <property type="term" value="P:protein export from nucleus"/>
    <property type="evidence" value="ECO:0007669"/>
    <property type="project" value="TreeGrafter"/>
</dbReference>
<dbReference type="PANTHER" id="PTHR12596:SF2">
    <property type="entry name" value="EXPORTIN-7 ISOFORM X1"/>
    <property type="match status" value="1"/>
</dbReference>
<dbReference type="Pfam" id="PF25795">
    <property type="entry name" value="TPR_XPO7"/>
    <property type="match status" value="1"/>
</dbReference>
<reference evidence="11" key="1">
    <citation type="submission" date="2022-08" db="EMBL/GenBank/DDBJ databases">
        <title>Novel sulphate-reducing endosymbionts in the free-living metamonad Anaeramoeba.</title>
        <authorList>
            <person name="Jerlstrom-Hultqvist J."/>
            <person name="Cepicka I."/>
            <person name="Gallot-Lavallee L."/>
            <person name="Salas-Leiva D."/>
            <person name="Curtis B.A."/>
            <person name="Zahonova K."/>
            <person name="Pipaliya S."/>
            <person name="Dacks J."/>
            <person name="Roger A.J."/>
        </authorList>
    </citation>
    <scope>NUCLEOTIDE SEQUENCE</scope>
    <source>
        <strain evidence="11">Busselton2</strain>
    </source>
</reference>
<evidence type="ECO:0000256" key="4">
    <source>
        <dbReference type="ARBA" id="ARBA00022448"/>
    </source>
</evidence>
<comment type="similarity">
    <text evidence="3">Belongs to the exportin family.</text>
</comment>
<evidence type="ECO:0000256" key="1">
    <source>
        <dbReference type="ARBA" id="ARBA00004123"/>
    </source>
</evidence>
<evidence type="ECO:0000256" key="7">
    <source>
        <dbReference type="ARBA" id="ARBA00023242"/>
    </source>
</evidence>
<keyword evidence="7" id="KW-0539">Nucleus</keyword>
<evidence type="ECO:0000256" key="2">
    <source>
        <dbReference type="ARBA" id="ARBA00004496"/>
    </source>
</evidence>
<dbReference type="GO" id="GO:0005643">
    <property type="term" value="C:nuclear pore"/>
    <property type="evidence" value="ECO:0007669"/>
    <property type="project" value="TreeGrafter"/>
</dbReference>
<dbReference type="AlphaFoldDB" id="A0AAV7Z097"/>
<comment type="subcellular location">
    <subcellularLocation>
        <location evidence="2">Cytoplasm</location>
    </subcellularLocation>
    <subcellularLocation>
        <location evidence="1">Nucleus</location>
    </subcellularLocation>
</comment>
<evidence type="ECO:0000313" key="11">
    <source>
        <dbReference type="EMBL" id="KAJ3435462.1"/>
    </source>
</evidence>
<keyword evidence="5" id="KW-0963">Cytoplasm</keyword>
<dbReference type="InterPro" id="IPR057947">
    <property type="entry name" value="TPR_XPO7/RBP17"/>
</dbReference>
<sequence>MEIFENFDSISYDFYMSNDQERRNEIDEALRQSTRDIGNLVSLHEILVDSTSLYSLMLCLTLLKEILTNHWESLTNKEQEEFQNFLYGYIVKNGQDLPKTVLKECLSLYSRILKMSWFNNQKANECLLDLFKTSFFLPLSNEKTIYEMNQEEQTQLTVGLQLLIVLSEEFNYIIKEREVLLRHRKIVTSFRDHVLSAFMDFILKLLEYFLPNNNNNNNSNVNNKIKSNNELSSKNFTTNPIELPKEEGPLIIMFETGIKLLYTILSFDFSGFGRVNVIGGTDTSRLSFSSTWRKQIKIHHVLNLILSLFFGCSTCEEPVIHRLEVLMKCLELLSSIRGVAFENDEDKISFLGDVLYGASLIAENNLHLLSENILHEYCRLSYKVIINQRFQTLISTTYLDQFIASIHQLSITCLQNVTNLHSNYYLLGIWVRIVQEIGPGKLNPNNQDHHNSQNQNRNNSSNNDLDNSYQKITEMIAEIVQEFIFQKLSYWGDIENEIDLQQIYDLESELMSEINNFKILGRIDYQKTFLQLIDFFEKMSKNIQQNGLKEGTALQLCILIILSGSLISQTITKPMQVSAYTLSKGAIYLNFPGSDLHLNSYLPETQKLSMCQDNNTNNNSNSFLGNIMSSNNNKNQNNHQNNHQKKHLFDAELTLRILKFIRWLENLENKFDLNSTLKYLELSFIYFFEQFNMIYINSQSEKFLTFFDFFSEILPNVESKYEQTILFIYLKIKNNFKKYYNDEQIITRTLQLFDKFTDQYKAGQTLINFEEIDQLLKNHNTDNFQFLEKFLSHSRIRVMYYKTIGKLLFLENKEIPFFKKFDNFIHLFDNSFNELNQYFDNLKQQNEQYELDDNMCVKALSLLKDLRGTIIKCNHDWKFVVFFDWFYPSKIETLNSFFKFFNKIPKISNNLLKFWNEFASLTITKNGRQNGKKSSFNHSSSPNGIIIFKLICNAIQIFVQEFSNDFNNLSNDYETKFKSLSICQSTISNLVKNSYVDLGVFEAFDDDCLQKTVHLIFEISESVDLQYIPLNPKFNNSYYQLLETFSQEYLEFIINRPNEKFSYLINIIINGFLLEKKKITEKCCLFVESLLSFYYSNYQNELLRNLKKKKLAQILHGKLQQNEENVIKIITIIINSLIYQPKINVWAISKPLLPLILIYTDVFHQIKENIISSLEKDKQKIVLKLFDSILIDIKENLDTNNYSVFGQNLNQFRYKMRDNGYLF</sequence>
<evidence type="ECO:0000256" key="8">
    <source>
        <dbReference type="SAM" id="MobiDB-lite"/>
    </source>
</evidence>
<dbReference type="GO" id="GO:0031267">
    <property type="term" value="F:small GTPase binding"/>
    <property type="evidence" value="ECO:0007669"/>
    <property type="project" value="InterPro"/>
</dbReference>
<accession>A0AAV7Z097</accession>
<evidence type="ECO:0000259" key="9">
    <source>
        <dbReference type="Pfam" id="PF03810"/>
    </source>
</evidence>
<dbReference type="InterPro" id="IPR016024">
    <property type="entry name" value="ARM-type_fold"/>
</dbReference>
<evidence type="ECO:0000256" key="3">
    <source>
        <dbReference type="ARBA" id="ARBA00009466"/>
    </source>
</evidence>
<proteinExistence type="inferred from homology"/>
<gene>
    <name evidence="11" type="ORF">M0812_19650</name>
</gene>